<keyword evidence="3" id="KW-1185">Reference proteome</keyword>
<protein>
    <submittedName>
        <fullName evidence="2">Uncharacterized protein</fullName>
    </submittedName>
</protein>
<evidence type="ECO:0000313" key="3">
    <source>
        <dbReference type="Proteomes" id="UP001253545"/>
    </source>
</evidence>
<proteinExistence type="predicted"/>
<keyword evidence="1" id="KW-0472">Membrane</keyword>
<feature type="transmembrane region" description="Helical" evidence="1">
    <location>
        <begin position="60"/>
        <end position="78"/>
    </location>
</feature>
<accession>A0ABU2ZM34</accession>
<dbReference type="Proteomes" id="UP001253545">
    <property type="component" value="Unassembled WGS sequence"/>
</dbReference>
<feature type="transmembrane region" description="Helical" evidence="1">
    <location>
        <begin position="7"/>
        <end position="25"/>
    </location>
</feature>
<keyword evidence="1" id="KW-0812">Transmembrane</keyword>
<feature type="transmembrane region" description="Helical" evidence="1">
    <location>
        <begin position="31"/>
        <end position="48"/>
    </location>
</feature>
<evidence type="ECO:0000313" key="2">
    <source>
        <dbReference type="EMBL" id="MDT0593306.1"/>
    </source>
</evidence>
<organism evidence="2 3">
    <name type="scientific">Glaciecola petra</name>
    <dbReference type="NCBI Taxonomy" id="3075602"/>
    <lineage>
        <taxon>Bacteria</taxon>
        <taxon>Pseudomonadati</taxon>
        <taxon>Pseudomonadota</taxon>
        <taxon>Gammaproteobacteria</taxon>
        <taxon>Alteromonadales</taxon>
        <taxon>Alteromonadaceae</taxon>
        <taxon>Glaciecola</taxon>
    </lineage>
</organism>
<gene>
    <name evidence="2" type="ORF">RM552_00440</name>
</gene>
<keyword evidence="1" id="KW-1133">Transmembrane helix</keyword>
<name>A0ABU2ZM34_9ALTE</name>
<dbReference type="EMBL" id="JAVRHX010000001">
    <property type="protein sequence ID" value="MDT0593306.1"/>
    <property type="molecule type" value="Genomic_DNA"/>
</dbReference>
<dbReference type="RefSeq" id="WP_311366828.1">
    <property type="nucleotide sequence ID" value="NZ_JAVRHX010000001.1"/>
</dbReference>
<sequence>MAKDKILILLFTVVLSIGIGILAVYIDIMAVPLICGSILAGGILLSAYPNENSSNFRIMSYLMSLLFLPLVWAAFLIAS</sequence>
<comment type="caution">
    <text evidence="2">The sequence shown here is derived from an EMBL/GenBank/DDBJ whole genome shotgun (WGS) entry which is preliminary data.</text>
</comment>
<evidence type="ECO:0000256" key="1">
    <source>
        <dbReference type="SAM" id="Phobius"/>
    </source>
</evidence>
<reference evidence="2 3" key="1">
    <citation type="submission" date="2023-09" db="EMBL/GenBank/DDBJ databases">
        <authorList>
            <person name="Rey-Velasco X."/>
        </authorList>
    </citation>
    <scope>NUCLEOTIDE SEQUENCE [LARGE SCALE GENOMIC DNA]</scope>
    <source>
        <strain evidence="2 3">P117</strain>
    </source>
</reference>